<proteinExistence type="predicted"/>
<name>A0A9D3WWF0_9SAUR</name>
<accession>A0A9D3WWF0</accession>
<evidence type="ECO:0000256" key="1">
    <source>
        <dbReference type="SAM" id="Coils"/>
    </source>
</evidence>
<feature type="region of interest" description="Disordered" evidence="2">
    <location>
        <begin position="48"/>
        <end position="69"/>
    </location>
</feature>
<comment type="caution">
    <text evidence="3">The sequence shown here is derived from an EMBL/GenBank/DDBJ whole genome shotgun (WGS) entry which is preliminary data.</text>
</comment>
<feature type="region of interest" description="Disordered" evidence="2">
    <location>
        <begin position="578"/>
        <end position="602"/>
    </location>
</feature>
<feature type="coiled-coil region" evidence="1">
    <location>
        <begin position="174"/>
        <end position="233"/>
    </location>
</feature>
<dbReference type="AlphaFoldDB" id="A0A9D3WWF0"/>
<sequence>MADVAAGPGGAVYWSRDISDEDQPVVYVPGISAEGNLRTRHVVKGRKSEAKLKVPGAAPSASMDPFKSTGDPAGQQLYVVRGEMLEHCIEANELFPSNMNPSRADLVFHHSQSRSEYHVDAICRPFWTRHEKQRSSQCCLDVEDPMVPFVKVTNEGGAKSASLKDLCPEDKRRIANLIKELARVSEEKEETEERLRAEQESFEKKIRQLEEQNELIIKEREALQQQYRECQELLSLYQKYLSEQQEKLTVSLSELGAARLKEQQVSNKKSPCQLPPLELDGSYLSIVRPQTRTIYKNNKASQSGSPALFSVPLHCRNNHAHETTAHYNQQEVLNDCPVENGLHRKCNNTMLSAKERGPYHTQMAPDVGQRMSEFQNTCPHQMSNWACMQPGSLENIQDSQKVSHVARRHSGPLHETCDYSRLSRVSGMNDSVDSGSKETERSKRLSEERRQQLLLQKMELEVEKERLQHLLAKQEAKLLLKQQQLHQSRLDYNRFKGQVFDSEVITDEAPGGPGGPTLMMNGTGMGLSFPVSKYEDCLPKTPALGKASKTPGSSGGSSLGRRTVGFSANVEEGAMWMHGKKETGRSRRGTASGSRKDAATSPVLTGSKKELVTTATSPIQHDTSRYEASLIELVEAMSPVAAPGHHYRESYDWKKPHAPRNGSPRKPAWCQAPHGTRSEMEELEESRILEDIFFI</sequence>
<feature type="region of interest" description="Disordered" evidence="2">
    <location>
        <begin position="421"/>
        <end position="447"/>
    </location>
</feature>
<reference evidence="3" key="1">
    <citation type="submission" date="2021-09" db="EMBL/GenBank/DDBJ databases">
        <title>The genome of Mauremys mutica provides insights into the evolution of semi-aquatic lifestyle.</title>
        <authorList>
            <person name="Gong S."/>
            <person name="Gao Y."/>
        </authorList>
    </citation>
    <scope>NUCLEOTIDE SEQUENCE</scope>
    <source>
        <strain evidence="3">MM-2020</strain>
        <tissue evidence="3">Muscle</tissue>
    </source>
</reference>
<dbReference type="PANTHER" id="PTHR28375:SF1">
    <property type="entry name" value="PROTEIN HINDERIN"/>
    <property type="match status" value="1"/>
</dbReference>
<dbReference type="PANTHER" id="PTHR28375">
    <property type="entry name" value="PROTEIN HINDERIN"/>
    <property type="match status" value="1"/>
</dbReference>
<feature type="region of interest" description="Disordered" evidence="2">
    <location>
        <begin position="542"/>
        <end position="563"/>
    </location>
</feature>
<evidence type="ECO:0000313" key="4">
    <source>
        <dbReference type="Proteomes" id="UP000827986"/>
    </source>
</evidence>
<evidence type="ECO:0008006" key="5">
    <source>
        <dbReference type="Google" id="ProtNLM"/>
    </source>
</evidence>
<dbReference type="Proteomes" id="UP000827986">
    <property type="component" value="Unassembled WGS sequence"/>
</dbReference>
<keyword evidence="1" id="KW-0175">Coiled coil</keyword>
<keyword evidence="4" id="KW-1185">Reference proteome</keyword>
<gene>
    <name evidence="3" type="ORF">KIL84_013691</name>
</gene>
<evidence type="ECO:0000313" key="3">
    <source>
        <dbReference type="EMBL" id="KAH1169101.1"/>
    </source>
</evidence>
<dbReference type="EMBL" id="JAHDVG010000485">
    <property type="protein sequence ID" value="KAH1169101.1"/>
    <property type="molecule type" value="Genomic_DNA"/>
</dbReference>
<feature type="region of interest" description="Disordered" evidence="2">
    <location>
        <begin position="653"/>
        <end position="673"/>
    </location>
</feature>
<dbReference type="Pfam" id="PF15369">
    <property type="entry name" value="KIAA1328"/>
    <property type="match status" value="1"/>
</dbReference>
<feature type="compositionally biased region" description="Basic and acidic residues" evidence="2">
    <location>
        <begin position="435"/>
        <end position="447"/>
    </location>
</feature>
<organism evidence="3 4">
    <name type="scientific">Mauremys mutica</name>
    <name type="common">yellowpond turtle</name>
    <dbReference type="NCBI Taxonomy" id="74926"/>
    <lineage>
        <taxon>Eukaryota</taxon>
        <taxon>Metazoa</taxon>
        <taxon>Chordata</taxon>
        <taxon>Craniata</taxon>
        <taxon>Vertebrata</taxon>
        <taxon>Euteleostomi</taxon>
        <taxon>Archelosauria</taxon>
        <taxon>Testudinata</taxon>
        <taxon>Testudines</taxon>
        <taxon>Cryptodira</taxon>
        <taxon>Durocryptodira</taxon>
        <taxon>Testudinoidea</taxon>
        <taxon>Geoemydidae</taxon>
        <taxon>Geoemydinae</taxon>
        <taxon>Mauremys</taxon>
    </lineage>
</organism>
<evidence type="ECO:0000256" key="2">
    <source>
        <dbReference type="SAM" id="MobiDB-lite"/>
    </source>
</evidence>
<dbReference type="InterPro" id="IPR032736">
    <property type="entry name" value="Hinderin"/>
</dbReference>
<protein>
    <recommendedName>
        <fullName evidence="5">Protein hinderin</fullName>
    </recommendedName>
</protein>